<evidence type="ECO:0000313" key="2">
    <source>
        <dbReference type="WBParaSite" id="nRc.2.0.1.t18760-RA"/>
    </source>
</evidence>
<reference evidence="2" key="1">
    <citation type="submission" date="2022-11" db="UniProtKB">
        <authorList>
            <consortium name="WormBaseParasite"/>
        </authorList>
    </citation>
    <scope>IDENTIFICATION</scope>
</reference>
<proteinExistence type="predicted"/>
<organism evidence="1 2">
    <name type="scientific">Romanomermis culicivorax</name>
    <name type="common">Nematode worm</name>
    <dbReference type="NCBI Taxonomy" id="13658"/>
    <lineage>
        <taxon>Eukaryota</taxon>
        <taxon>Metazoa</taxon>
        <taxon>Ecdysozoa</taxon>
        <taxon>Nematoda</taxon>
        <taxon>Enoplea</taxon>
        <taxon>Dorylaimia</taxon>
        <taxon>Mermithida</taxon>
        <taxon>Mermithoidea</taxon>
        <taxon>Mermithidae</taxon>
        <taxon>Romanomermis</taxon>
    </lineage>
</organism>
<accession>A0A915IX35</accession>
<dbReference type="Proteomes" id="UP000887565">
    <property type="component" value="Unplaced"/>
</dbReference>
<dbReference type="WBParaSite" id="nRc.2.0.1.t18760-RA">
    <property type="protein sequence ID" value="nRc.2.0.1.t18760-RA"/>
    <property type="gene ID" value="nRc.2.0.1.g18760"/>
</dbReference>
<evidence type="ECO:0000313" key="1">
    <source>
        <dbReference type="Proteomes" id="UP000887565"/>
    </source>
</evidence>
<name>A0A915IX35_ROMCU</name>
<dbReference type="AlphaFoldDB" id="A0A915IX35"/>
<protein>
    <submittedName>
        <fullName evidence="2">Uncharacterized protein</fullName>
    </submittedName>
</protein>
<sequence>IQRVAFGINVDKSKAPDITILVYRYLYPSKFIASLKKTPTSCLLVDEMHCGIAEVRDFSTDALLVEGSSVKLTNLKISQSNYHNKVEVKLQTFPDSTIS</sequence>
<keyword evidence="1" id="KW-1185">Reference proteome</keyword>